<evidence type="ECO:0000313" key="3">
    <source>
        <dbReference type="Proteomes" id="UP000028725"/>
    </source>
</evidence>
<feature type="region of interest" description="Disordered" evidence="1">
    <location>
        <begin position="238"/>
        <end position="261"/>
    </location>
</feature>
<keyword evidence="3" id="KW-1185">Reference proteome</keyword>
<gene>
    <name evidence="2" type="ORF">DB31_4766</name>
</gene>
<sequence length="261" mass="27343">MRHIILAGGILALTGCGALKPEARPEPEVAFTCRGRPPPPRSSVSHSNAPVGRLELKRLSPEPEPPASAPEGAPATPAGSNSSVGVRLPETRFRLIAEAAPLGALGAAMASELGMSVVVAAPLVDLRVSLALPDTDTARLLGLLRAHYGVGSTYNQGVLSLEEREELLERLLLVEPAPLITQLIPVEGLPAAQIASAWCEQAASSRGMASVVGKHLLVKDSEERIRILGRMIGALQGTQSLTEGQPDDERPEESPGVDLEP</sequence>
<reference evidence="2 3" key="1">
    <citation type="submission" date="2014-04" db="EMBL/GenBank/DDBJ databases">
        <title>Genome assembly of Hyalangium minutum DSM 14724.</title>
        <authorList>
            <person name="Sharma G."/>
            <person name="Subramanian S."/>
        </authorList>
    </citation>
    <scope>NUCLEOTIDE SEQUENCE [LARGE SCALE GENOMIC DNA]</scope>
    <source>
        <strain evidence="2 3">DSM 14724</strain>
    </source>
</reference>
<dbReference type="AlphaFoldDB" id="A0A085VZJ0"/>
<proteinExistence type="predicted"/>
<protein>
    <recommendedName>
        <fullName evidence="4">Lipoprotein</fullName>
    </recommendedName>
</protein>
<feature type="region of interest" description="Disordered" evidence="1">
    <location>
        <begin position="25"/>
        <end position="84"/>
    </location>
</feature>
<dbReference type="STRING" id="394096.DB31_4766"/>
<evidence type="ECO:0000256" key="1">
    <source>
        <dbReference type="SAM" id="MobiDB-lite"/>
    </source>
</evidence>
<evidence type="ECO:0008006" key="4">
    <source>
        <dbReference type="Google" id="ProtNLM"/>
    </source>
</evidence>
<organism evidence="2 3">
    <name type="scientific">Hyalangium minutum</name>
    <dbReference type="NCBI Taxonomy" id="394096"/>
    <lineage>
        <taxon>Bacteria</taxon>
        <taxon>Pseudomonadati</taxon>
        <taxon>Myxococcota</taxon>
        <taxon>Myxococcia</taxon>
        <taxon>Myxococcales</taxon>
        <taxon>Cystobacterineae</taxon>
        <taxon>Archangiaceae</taxon>
        <taxon>Hyalangium</taxon>
    </lineage>
</organism>
<name>A0A085VZJ0_9BACT</name>
<accession>A0A085VZJ0</accession>
<comment type="caution">
    <text evidence="2">The sequence shown here is derived from an EMBL/GenBank/DDBJ whole genome shotgun (WGS) entry which is preliminary data.</text>
</comment>
<dbReference type="EMBL" id="JMCB01000028">
    <property type="protein sequence ID" value="KFE60853.1"/>
    <property type="molecule type" value="Genomic_DNA"/>
</dbReference>
<dbReference type="PROSITE" id="PS51257">
    <property type="entry name" value="PROKAR_LIPOPROTEIN"/>
    <property type="match status" value="1"/>
</dbReference>
<evidence type="ECO:0000313" key="2">
    <source>
        <dbReference type="EMBL" id="KFE60853.1"/>
    </source>
</evidence>
<dbReference type="Proteomes" id="UP000028725">
    <property type="component" value="Unassembled WGS sequence"/>
</dbReference>
<dbReference type="RefSeq" id="WP_044198832.1">
    <property type="nucleotide sequence ID" value="NZ_JMCB01000028.1"/>
</dbReference>
<feature type="compositionally biased region" description="Low complexity" evidence="1">
    <location>
        <begin position="69"/>
        <end position="80"/>
    </location>
</feature>